<evidence type="ECO:0000256" key="1">
    <source>
        <dbReference type="SAM" id="Phobius"/>
    </source>
</evidence>
<reference evidence="2 3" key="1">
    <citation type="submission" date="2014-06" db="EMBL/GenBank/DDBJ databases">
        <authorList>
            <person name="Urmite Genomes Urmite Genomes"/>
        </authorList>
    </citation>
    <scope>NUCLEOTIDE SEQUENCE [LARGE SCALE GENOMIC DNA]</scope>
</reference>
<dbReference type="RefSeq" id="WP_176695309.1">
    <property type="nucleotide sequence ID" value="NZ_CCVW01000003.1"/>
</dbReference>
<feature type="transmembrane region" description="Helical" evidence="1">
    <location>
        <begin position="136"/>
        <end position="164"/>
    </location>
</feature>
<dbReference type="STRING" id="1034943.BN59_03022"/>
<feature type="transmembrane region" description="Helical" evidence="1">
    <location>
        <begin position="66"/>
        <end position="91"/>
    </location>
</feature>
<dbReference type="EMBL" id="CCSB01000003">
    <property type="protein sequence ID" value="CDZ78710.1"/>
    <property type="molecule type" value="Genomic_DNA"/>
</dbReference>
<sequence>MTNKIKHVNSNHFILILPITALLSTPFFLFIDSPYAAKYFSQGQDIANIIMVSLYCLFLFTVDRKLYWLIFLMTLSSLYAEILGSLILSWYQYRLKNIPMYIPLGHAVLYATTYQISRQPIIWKYHKAIESSLTKLIFIISFMSLILLRDIAGFLCFLMFLLILRTRKKPLFYLCMFILVYNLEFLGTTFLVWSWYGTLGNHPNYPSIGPFPSGIAGLYLLIDLCSNSIYFYILKSFKFIHKIRIKGRAGALTTQNYLINSRTTDVA</sequence>
<keyword evidence="3" id="KW-1185">Reference proteome</keyword>
<accession>A0A078KW71</accession>
<name>A0A078KW71_9GAMM</name>
<keyword evidence="1" id="KW-0812">Transmembrane</keyword>
<feature type="transmembrane region" description="Helical" evidence="1">
    <location>
        <begin position="43"/>
        <end position="60"/>
    </location>
</feature>
<protein>
    <submittedName>
        <fullName evidence="2">Uncharacterized protein</fullName>
    </submittedName>
</protein>
<organism evidence="2 3">
    <name type="scientific">Legionella massiliensis</name>
    <dbReference type="NCBI Taxonomy" id="1034943"/>
    <lineage>
        <taxon>Bacteria</taxon>
        <taxon>Pseudomonadati</taxon>
        <taxon>Pseudomonadota</taxon>
        <taxon>Gammaproteobacteria</taxon>
        <taxon>Legionellales</taxon>
        <taxon>Legionellaceae</taxon>
        <taxon>Legionella</taxon>
    </lineage>
</organism>
<dbReference type="Proteomes" id="UP000044071">
    <property type="component" value="Unassembled WGS sequence"/>
</dbReference>
<feature type="transmembrane region" description="Helical" evidence="1">
    <location>
        <begin position="216"/>
        <end position="234"/>
    </location>
</feature>
<dbReference type="AlphaFoldDB" id="A0A078KW71"/>
<keyword evidence="1" id="KW-1133">Transmembrane helix</keyword>
<evidence type="ECO:0000313" key="3">
    <source>
        <dbReference type="Proteomes" id="UP000044071"/>
    </source>
</evidence>
<dbReference type="eggNOG" id="ENOG503332J">
    <property type="taxonomic scope" value="Bacteria"/>
</dbReference>
<feature type="transmembrane region" description="Helical" evidence="1">
    <location>
        <begin position="171"/>
        <end position="196"/>
    </location>
</feature>
<feature type="transmembrane region" description="Helical" evidence="1">
    <location>
        <begin position="12"/>
        <end position="31"/>
    </location>
</feature>
<gene>
    <name evidence="2" type="ORF">BN59_03022</name>
</gene>
<proteinExistence type="predicted"/>
<evidence type="ECO:0000313" key="2">
    <source>
        <dbReference type="EMBL" id="CDZ78710.1"/>
    </source>
</evidence>
<keyword evidence="1" id="KW-0472">Membrane</keyword>